<evidence type="ECO:0000313" key="2">
    <source>
        <dbReference type="Proteomes" id="UP000626244"/>
    </source>
</evidence>
<name>A0A8J3AK84_9BACI</name>
<protein>
    <submittedName>
        <fullName evidence="1">Putative spore germination protein GerPD</fullName>
    </submittedName>
</protein>
<accession>A0A8J3AK84</accession>
<dbReference type="AlphaFoldDB" id="A0A8J3AK84"/>
<dbReference type="OrthoDB" id="2455313at2"/>
<evidence type="ECO:0000313" key="1">
    <source>
        <dbReference type="EMBL" id="GGI15038.1"/>
    </source>
</evidence>
<keyword evidence="2" id="KW-1185">Reference proteome</keyword>
<reference evidence="2" key="1">
    <citation type="journal article" date="2019" name="Int. J. Syst. Evol. Microbiol.">
        <title>The Global Catalogue of Microorganisms (GCM) 10K type strain sequencing project: providing services to taxonomists for standard genome sequencing and annotation.</title>
        <authorList>
            <consortium name="The Broad Institute Genomics Platform"/>
            <consortium name="The Broad Institute Genome Sequencing Center for Infectious Disease"/>
            <person name="Wu L."/>
            <person name="Ma J."/>
        </authorList>
    </citation>
    <scope>NUCLEOTIDE SEQUENCE [LARGE SCALE GENOMIC DNA]</scope>
    <source>
        <strain evidence="2">CGMCC 1.14993</strain>
    </source>
</reference>
<dbReference type="EMBL" id="BMHB01000001">
    <property type="protein sequence ID" value="GGI15038.1"/>
    <property type="molecule type" value="Genomic_DNA"/>
</dbReference>
<comment type="caution">
    <text evidence="1">The sequence shown here is derived from an EMBL/GenBank/DDBJ whole genome shotgun (WGS) entry which is preliminary data.</text>
</comment>
<proteinExistence type="predicted"/>
<gene>
    <name evidence="1" type="primary">gerPD</name>
    <name evidence="1" type="ORF">GCM10007380_25960</name>
</gene>
<sequence length="58" mass="6192">MNLNVTNCNLQVDEIKFAAVSSSSLFLIGDAHNITLSSIFDTPPESLIIGPFVPLSIS</sequence>
<organism evidence="1 2">
    <name type="scientific">Gottfriedia solisilvae</name>
    <dbReference type="NCBI Taxonomy" id="1516104"/>
    <lineage>
        <taxon>Bacteria</taxon>
        <taxon>Bacillati</taxon>
        <taxon>Bacillota</taxon>
        <taxon>Bacilli</taxon>
        <taxon>Bacillales</taxon>
        <taxon>Bacillaceae</taxon>
        <taxon>Gottfriedia</taxon>
    </lineage>
</organism>
<dbReference type="RefSeq" id="WP_087999947.1">
    <property type="nucleotide sequence ID" value="NZ_BMHB01000001.1"/>
</dbReference>
<dbReference type="Proteomes" id="UP000626244">
    <property type="component" value="Unassembled WGS sequence"/>
</dbReference>